<dbReference type="GO" id="GO:0005739">
    <property type="term" value="C:mitochondrion"/>
    <property type="evidence" value="ECO:0007669"/>
    <property type="project" value="TreeGrafter"/>
</dbReference>
<dbReference type="OrthoDB" id="7663182at2759"/>
<keyword evidence="8" id="KW-0234">DNA repair</keyword>
<dbReference type="Pfam" id="PF01261">
    <property type="entry name" value="AP_endonuc_2"/>
    <property type="match status" value="1"/>
</dbReference>
<dbReference type="EMBL" id="CAOQHR010000005">
    <property type="protein sequence ID" value="CAI6334563.1"/>
    <property type="molecule type" value="Genomic_DNA"/>
</dbReference>
<dbReference type="PANTHER" id="PTHR21445:SF0">
    <property type="entry name" value="APURINIC-APYRIMIDINIC ENDONUCLEASE"/>
    <property type="match status" value="1"/>
</dbReference>
<dbReference type="FunFam" id="3.20.20.150:FF:000001">
    <property type="entry name" value="Probable endonuclease 4"/>
    <property type="match status" value="1"/>
</dbReference>
<keyword evidence="7" id="KW-0862">Zinc</keyword>
<dbReference type="Gene3D" id="3.20.20.150">
    <property type="entry name" value="Divalent-metal-dependent TIM barrel enzymes"/>
    <property type="match status" value="1"/>
</dbReference>
<sequence length="534" mass="59362">MKFTISSFVATLSSAPLKLPRPPTLLVHHPTCGFPEYHIRLYHHRSHFARHQCRLAPISTMTRKLAPTARPDSSLSPPPNGLQTHNAARQQPAVTARKRKAETTVTGTKRVRKAVAYEESDESAVESAETIPNKRARKAKAKETIVEDVDMVSKFKVAPKRTSKKKEEDSAPLEQRTVGSKLLVGAHVSIAGGVHNAIPNLIHIGANAFALFLKNQRKWDSPPLDPEQVTLFMDGCKRHSIQVNECCVPHGSYLVNLAHPDEQRKAQAYKSFHDDLTRCHRLSIRFYNFHPGNFAATTRENGIKLIAQAINKAHEDPATGEVIPLLETMATLGNTIGGTFQDLADIISHVTNKDRVGVCLDTCHVFAAGYDLRSPEAYASTMEEFDRIIGFKYLKALHINDSKAPLSSHRDLHANIGTGYLGLRSFHNLVNDQRIHGLPMVLETPIDTKDADGKKGEDKGIWAREIKLLEQLVGMDVESEEFKRQEKQLDTAGVGERERIGSQVKRKTAKESTPNKKTTKSKKKAVETSDSEVE</sequence>
<dbReference type="AlphaFoldDB" id="A0A9W4XK50"/>
<evidence type="ECO:0000256" key="3">
    <source>
        <dbReference type="ARBA" id="ARBA00021759"/>
    </source>
</evidence>
<feature type="region of interest" description="Disordered" evidence="9">
    <location>
        <begin position="480"/>
        <end position="534"/>
    </location>
</feature>
<dbReference type="PANTHER" id="PTHR21445">
    <property type="entry name" value="ENDONUCLEASE IV ENDODEOXYRIBONUCLEASE IV"/>
    <property type="match status" value="1"/>
</dbReference>
<evidence type="ECO:0000256" key="9">
    <source>
        <dbReference type="SAM" id="MobiDB-lite"/>
    </source>
</evidence>
<feature type="domain" description="Xylose isomerase-like TIM barrel" evidence="10">
    <location>
        <begin position="204"/>
        <end position="471"/>
    </location>
</feature>
<evidence type="ECO:0000256" key="6">
    <source>
        <dbReference type="ARBA" id="ARBA00022801"/>
    </source>
</evidence>
<dbReference type="NCBIfam" id="TIGR00587">
    <property type="entry name" value="nfo"/>
    <property type="match status" value="1"/>
</dbReference>
<feature type="compositionally biased region" description="Basic and acidic residues" evidence="9">
    <location>
        <begin position="480"/>
        <end position="500"/>
    </location>
</feature>
<dbReference type="PROSITE" id="PS00730">
    <property type="entry name" value="AP_NUCLEASE_F2_2"/>
    <property type="match status" value="1"/>
</dbReference>
<keyword evidence="5" id="KW-0227">DNA damage</keyword>
<keyword evidence="4" id="KW-0479">Metal-binding</keyword>
<dbReference type="InterPro" id="IPR013022">
    <property type="entry name" value="Xyl_isomerase-like_TIM-brl"/>
</dbReference>
<evidence type="ECO:0000313" key="11">
    <source>
        <dbReference type="EMBL" id="CAI6334563.1"/>
    </source>
</evidence>
<evidence type="ECO:0000256" key="2">
    <source>
        <dbReference type="ARBA" id="ARBA00005340"/>
    </source>
</evidence>
<evidence type="ECO:0000313" key="12">
    <source>
        <dbReference type="Proteomes" id="UP001152607"/>
    </source>
</evidence>
<evidence type="ECO:0000256" key="1">
    <source>
        <dbReference type="ARBA" id="ARBA00001947"/>
    </source>
</evidence>
<organism evidence="11 12">
    <name type="scientific">Periconia digitata</name>
    <dbReference type="NCBI Taxonomy" id="1303443"/>
    <lineage>
        <taxon>Eukaryota</taxon>
        <taxon>Fungi</taxon>
        <taxon>Dikarya</taxon>
        <taxon>Ascomycota</taxon>
        <taxon>Pezizomycotina</taxon>
        <taxon>Dothideomycetes</taxon>
        <taxon>Pleosporomycetidae</taxon>
        <taxon>Pleosporales</taxon>
        <taxon>Massarineae</taxon>
        <taxon>Periconiaceae</taxon>
        <taxon>Periconia</taxon>
    </lineage>
</organism>
<gene>
    <name evidence="11" type="ORF">PDIGIT_LOCUS7624</name>
</gene>
<dbReference type="InterPro" id="IPR018246">
    <property type="entry name" value="AP_endonuc_F2_Zn_BS"/>
</dbReference>
<comment type="cofactor">
    <cofactor evidence="1">
        <name>Zn(2+)</name>
        <dbReference type="ChEBI" id="CHEBI:29105"/>
    </cofactor>
</comment>
<evidence type="ECO:0000259" key="10">
    <source>
        <dbReference type="Pfam" id="PF01261"/>
    </source>
</evidence>
<dbReference type="SMART" id="SM00518">
    <property type="entry name" value="AP2Ec"/>
    <property type="match status" value="1"/>
</dbReference>
<comment type="similarity">
    <text evidence="2">Belongs to the AP endonuclease 2 family.</text>
</comment>
<comment type="caution">
    <text evidence="11">The sequence shown here is derived from an EMBL/GenBank/DDBJ whole genome shotgun (WGS) entry which is preliminary data.</text>
</comment>
<dbReference type="HAMAP" id="MF_00152">
    <property type="entry name" value="Nfo"/>
    <property type="match status" value="1"/>
</dbReference>
<dbReference type="GO" id="GO:0003906">
    <property type="term" value="F:DNA-(apurinic or apyrimidinic site) endonuclease activity"/>
    <property type="evidence" value="ECO:0007669"/>
    <property type="project" value="TreeGrafter"/>
</dbReference>
<dbReference type="CDD" id="cd00019">
    <property type="entry name" value="AP2Ec"/>
    <property type="match status" value="1"/>
</dbReference>
<evidence type="ECO:0000256" key="7">
    <source>
        <dbReference type="ARBA" id="ARBA00022833"/>
    </source>
</evidence>
<keyword evidence="12" id="KW-1185">Reference proteome</keyword>
<evidence type="ECO:0000256" key="8">
    <source>
        <dbReference type="ARBA" id="ARBA00023204"/>
    </source>
</evidence>
<dbReference type="GO" id="GO:0006284">
    <property type="term" value="P:base-excision repair"/>
    <property type="evidence" value="ECO:0007669"/>
    <property type="project" value="TreeGrafter"/>
</dbReference>
<dbReference type="PROSITE" id="PS51432">
    <property type="entry name" value="AP_NUCLEASE_F2_4"/>
    <property type="match status" value="1"/>
</dbReference>
<accession>A0A9W4XK50</accession>
<dbReference type="GO" id="GO:0008270">
    <property type="term" value="F:zinc ion binding"/>
    <property type="evidence" value="ECO:0007669"/>
    <property type="project" value="InterPro"/>
</dbReference>
<proteinExistence type="inferred from homology"/>
<name>A0A9W4XK50_9PLEO</name>
<protein>
    <recommendedName>
        <fullName evidence="3">Apurinic-apyrimidinic endonuclease 1</fullName>
    </recommendedName>
</protein>
<dbReference type="InterPro" id="IPR036237">
    <property type="entry name" value="Xyl_isomerase-like_sf"/>
</dbReference>
<evidence type="ECO:0000256" key="5">
    <source>
        <dbReference type="ARBA" id="ARBA00022763"/>
    </source>
</evidence>
<feature type="region of interest" description="Disordered" evidence="9">
    <location>
        <begin position="65"/>
        <end position="107"/>
    </location>
</feature>
<reference evidence="11" key="1">
    <citation type="submission" date="2023-01" db="EMBL/GenBank/DDBJ databases">
        <authorList>
            <person name="Van Ghelder C."/>
            <person name="Rancurel C."/>
        </authorList>
    </citation>
    <scope>NUCLEOTIDE SEQUENCE</scope>
    <source>
        <strain evidence="11">CNCM I-4278</strain>
    </source>
</reference>
<dbReference type="GO" id="GO:0003677">
    <property type="term" value="F:DNA binding"/>
    <property type="evidence" value="ECO:0007669"/>
    <property type="project" value="InterPro"/>
</dbReference>
<dbReference type="SUPFAM" id="SSF51658">
    <property type="entry name" value="Xylose isomerase-like"/>
    <property type="match status" value="1"/>
</dbReference>
<keyword evidence="6" id="KW-0378">Hydrolase</keyword>
<dbReference type="Proteomes" id="UP001152607">
    <property type="component" value="Unassembled WGS sequence"/>
</dbReference>
<dbReference type="GO" id="GO:0008081">
    <property type="term" value="F:phosphoric diester hydrolase activity"/>
    <property type="evidence" value="ECO:0007669"/>
    <property type="project" value="TreeGrafter"/>
</dbReference>
<feature type="compositionally biased region" description="Polar residues" evidence="9">
    <location>
        <begin position="71"/>
        <end position="93"/>
    </location>
</feature>
<dbReference type="InterPro" id="IPR001719">
    <property type="entry name" value="AP_endonuc_2"/>
</dbReference>
<dbReference type="GO" id="GO:0005634">
    <property type="term" value="C:nucleus"/>
    <property type="evidence" value="ECO:0007669"/>
    <property type="project" value="TreeGrafter"/>
</dbReference>
<evidence type="ECO:0000256" key="4">
    <source>
        <dbReference type="ARBA" id="ARBA00022723"/>
    </source>
</evidence>